<dbReference type="PANTHER" id="PTHR12651:SF1">
    <property type="entry name" value="26S PROTEASOME NON-ATPASE REGULATORY SUBUNIT 9"/>
    <property type="match status" value="1"/>
</dbReference>
<dbReference type="InterPro" id="IPR040815">
    <property type="entry name" value="Nas2_N"/>
</dbReference>
<feature type="domain" description="Nas2 N-terminal" evidence="2">
    <location>
        <begin position="6"/>
        <end position="85"/>
    </location>
</feature>
<protein>
    <recommendedName>
        <fullName evidence="2">Nas2 N-terminal domain-containing protein</fullName>
    </recommendedName>
</protein>
<name>A0A061D8X9_BABBI</name>
<dbReference type="KEGG" id="bbig:BBBOND_0204920"/>
<dbReference type="GeneID" id="24563875"/>
<dbReference type="Gene3D" id="6.10.140.1710">
    <property type="match status" value="1"/>
</dbReference>
<dbReference type="OrthoDB" id="72325at2759"/>
<feature type="coiled-coil region" evidence="1">
    <location>
        <begin position="55"/>
        <end position="82"/>
    </location>
</feature>
<evidence type="ECO:0000259" key="2">
    <source>
        <dbReference type="Pfam" id="PF18265"/>
    </source>
</evidence>
<evidence type="ECO:0000313" key="3">
    <source>
        <dbReference type="EMBL" id="CDR95334.1"/>
    </source>
</evidence>
<evidence type="ECO:0000256" key="1">
    <source>
        <dbReference type="SAM" id="Coils"/>
    </source>
</evidence>
<organism evidence="3 4">
    <name type="scientific">Babesia bigemina</name>
    <dbReference type="NCBI Taxonomy" id="5866"/>
    <lineage>
        <taxon>Eukaryota</taxon>
        <taxon>Sar</taxon>
        <taxon>Alveolata</taxon>
        <taxon>Apicomplexa</taxon>
        <taxon>Aconoidasida</taxon>
        <taxon>Piroplasmida</taxon>
        <taxon>Babesiidae</taxon>
        <taxon>Babesia</taxon>
    </lineage>
</organism>
<keyword evidence="1" id="KW-0175">Coiled coil</keyword>
<dbReference type="PANTHER" id="PTHR12651">
    <property type="entry name" value="26S PROTEASOME NON-ATPASE REGULATORY SUBUNIT 9"/>
    <property type="match status" value="1"/>
</dbReference>
<dbReference type="Proteomes" id="UP000033188">
    <property type="component" value="Chromosome 2"/>
</dbReference>
<evidence type="ECO:0000313" key="4">
    <source>
        <dbReference type="Proteomes" id="UP000033188"/>
    </source>
</evidence>
<dbReference type="GO" id="GO:0070682">
    <property type="term" value="P:proteasome regulatory particle assembly"/>
    <property type="evidence" value="ECO:0007669"/>
    <property type="project" value="InterPro"/>
</dbReference>
<dbReference type="VEuPathDB" id="PiroplasmaDB:BBBOND_0204920"/>
<dbReference type="OMA" id="HNENNIC"/>
<gene>
    <name evidence="3" type="ORF">BBBOND_0204920</name>
</gene>
<dbReference type="GO" id="GO:0005634">
    <property type="term" value="C:nucleus"/>
    <property type="evidence" value="ECO:0007669"/>
    <property type="project" value="TreeGrafter"/>
</dbReference>
<dbReference type="Pfam" id="PF18265">
    <property type="entry name" value="Nas2_N"/>
    <property type="match status" value="1"/>
</dbReference>
<dbReference type="RefSeq" id="XP_012767520.1">
    <property type="nucleotide sequence ID" value="XM_012912066.1"/>
</dbReference>
<dbReference type="AlphaFoldDB" id="A0A061D8X9"/>
<keyword evidence="4" id="KW-1185">Reference proteome</keyword>
<accession>A0A061D8X9</accession>
<dbReference type="EMBL" id="LK391708">
    <property type="protein sequence ID" value="CDR95334.1"/>
    <property type="molecule type" value="Genomic_DNA"/>
</dbReference>
<dbReference type="GO" id="GO:0005737">
    <property type="term" value="C:cytoplasm"/>
    <property type="evidence" value="ECO:0007669"/>
    <property type="project" value="TreeGrafter"/>
</dbReference>
<reference evidence="4" key="1">
    <citation type="submission" date="2014-06" db="EMBL/GenBank/DDBJ databases">
        <authorList>
            <person name="Aslett M."/>
            <person name="De Silva N."/>
        </authorList>
    </citation>
    <scope>NUCLEOTIDE SEQUENCE [LARGE SCALE GENOMIC DNA]</scope>
    <source>
        <strain evidence="4">Bond</strain>
    </source>
</reference>
<proteinExistence type="predicted"/>
<sequence>MDDIEGLYRKRTSIEKEMEALLNFLNSKECKKVGMTGALIDEEQYPRADVDIYAVREARHRVRCLENDLRSIESQLQSALEELHQKWQN</sequence>
<dbReference type="InterPro" id="IPR035269">
    <property type="entry name" value="PSMD9"/>
</dbReference>
<dbReference type="STRING" id="5866.A0A061D8X9"/>